<evidence type="ECO:0000313" key="8">
    <source>
        <dbReference type="Proteomes" id="UP000002420"/>
    </source>
</evidence>
<dbReference type="InterPro" id="IPR035996">
    <property type="entry name" value="4pyrrol_Methylase_sf"/>
</dbReference>
<evidence type="ECO:0000256" key="1">
    <source>
        <dbReference type="ARBA" id="ARBA00004953"/>
    </source>
</evidence>
<keyword evidence="8" id="KW-1185">Reference proteome</keyword>
<comment type="pathway">
    <text evidence="1">Cofactor biosynthesis; adenosylcobalamin biosynthesis.</text>
</comment>
<dbReference type="NCBIfam" id="TIGR01466">
    <property type="entry name" value="cobJ_cbiH"/>
    <property type="match status" value="1"/>
</dbReference>
<evidence type="ECO:0000256" key="3">
    <source>
        <dbReference type="ARBA" id="ARBA00022603"/>
    </source>
</evidence>
<dbReference type="RefSeq" id="WP_012471666.1">
    <property type="nucleotide sequence ID" value="NC_010815.1"/>
</dbReference>
<reference evidence="7 8" key="1">
    <citation type="submission" date="2008-05" db="EMBL/GenBank/DDBJ databases">
        <title>Complete sequence of plasmid of Geobacter lovleyi SZ.</title>
        <authorList>
            <consortium name="US DOE Joint Genome Institute"/>
            <person name="Lucas S."/>
            <person name="Copeland A."/>
            <person name="Lapidus A."/>
            <person name="Glavina del Rio T."/>
            <person name="Dalin E."/>
            <person name="Tice H."/>
            <person name="Bruce D."/>
            <person name="Goodwin L."/>
            <person name="Pitluck S."/>
            <person name="Chertkov O."/>
            <person name="Meincke L."/>
            <person name="Brettin T."/>
            <person name="Detter J.C."/>
            <person name="Han C."/>
            <person name="Tapia R."/>
            <person name="Kuske C.R."/>
            <person name="Schmutz J."/>
            <person name="Larimer F."/>
            <person name="Land M."/>
            <person name="Hauser L."/>
            <person name="Kyrpides N."/>
            <person name="Mikhailova N."/>
            <person name="Sung Y."/>
            <person name="Fletcher K.E."/>
            <person name="Ritalahti K.M."/>
            <person name="Loeffler F.E."/>
            <person name="Richardson P."/>
        </authorList>
    </citation>
    <scope>NUCLEOTIDE SEQUENCE [LARGE SCALE GENOMIC DNA]</scope>
    <source>
        <strain evidence="8">ATCC BAA-1151 / DSM 17278 / SZ</strain>
        <plasmid evidence="8">Plasmid pGLOV01</plasmid>
    </source>
</reference>
<dbReference type="InterPro" id="IPR051810">
    <property type="entry name" value="Precorrin_MeTrfase"/>
</dbReference>
<dbReference type="Pfam" id="PF00590">
    <property type="entry name" value="TP_methylase"/>
    <property type="match status" value="1"/>
</dbReference>
<evidence type="ECO:0000256" key="2">
    <source>
        <dbReference type="ARBA" id="ARBA00022573"/>
    </source>
</evidence>
<dbReference type="InterPro" id="IPR000878">
    <property type="entry name" value="4pyrrol_Mease"/>
</dbReference>
<proteinExistence type="predicted"/>
<dbReference type="GO" id="GO:0009236">
    <property type="term" value="P:cobalamin biosynthetic process"/>
    <property type="evidence" value="ECO:0007669"/>
    <property type="project" value="UniProtKB-UniPathway"/>
</dbReference>
<evidence type="ECO:0000259" key="6">
    <source>
        <dbReference type="Pfam" id="PF00590"/>
    </source>
</evidence>
<keyword evidence="3 7" id="KW-0489">Methyltransferase</keyword>
<dbReference type="InterPro" id="IPR006363">
    <property type="entry name" value="Cbl_synth_CobJ/CibH_dom"/>
</dbReference>
<dbReference type="GO" id="GO:0032259">
    <property type="term" value="P:methylation"/>
    <property type="evidence" value="ECO:0007669"/>
    <property type="project" value="UniProtKB-KW"/>
</dbReference>
<geneLocation type="plasmid" evidence="7 8">
    <name>pGLOV01</name>
</geneLocation>
<sequence>MQAINHSSVVAGYTPYIESLADLTNGKELIVSGMMQERERCRAALQRAYEGATVALVSSGDAGVYGMAGLALEMAEAESLQVAIEIIPGISAANAAAARLGAPLMLDYACISLSDLLVPWERIRRRIELLAEADMVLALYNPRSTKRVRQLEETVEILRRHRPATTPVGIVTAASSPDETITLTTLSGLLEQSVTMRSLVIIGNSDTRLLNGLLVTSRGYSL</sequence>
<dbReference type="InterPro" id="IPR014776">
    <property type="entry name" value="4pyrrole_Mease_sub2"/>
</dbReference>
<name>B3EBR6_TRIL1</name>
<evidence type="ECO:0000256" key="4">
    <source>
        <dbReference type="ARBA" id="ARBA00022679"/>
    </source>
</evidence>
<dbReference type="GO" id="GO:0008168">
    <property type="term" value="F:methyltransferase activity"/>
    <property type="evidence" value="ECO:0007669"/>
    <property type="project" value="UniProtKB-KW"/>
</dbReference>
<gene>
    <name evidence="7" type="ordered locus">Glov_3648</name>
</gene>
<dbReference type="AlphaFoldDB" id="B3EBR6"/>
<protein>
    <submittedName>
        <fullName evidence="7">Precorrin-3B C17-methyltransferase</fullName>
    </submittedName>
</protein>
<feature type="domain" description="Tetrapyrrole methylase" evidence="6">
    <location>
        <begin position="3"/>
        <end position="188"/>
    </location>
</feature>
<keyword evidence="4 7" id="KW-0808">Transferase</keyword>
<dbReference type="CDD" id="cd11646">
    <property type="entry name" value="Precorrin_3B_C17_MT"/>
    <property type="match status" value="1"/>
</dbReference>
<dbReference type="KEGG" id="glo:Glov_3648"/>
<dbReference type="PANTHER" id="PTHR47036:SF1">
    <property type="entry name" value="COBALT-FACTOR III C(17)-METHYLTRANSFERASE-RELATED"/>
    <property type="match status" value="1"/>
</dbReference>
<evidence type="ECO:0000256" key="5">
    <source>
        <dbReference type="ARBA" id="ARBA00022691"/>
    </source>
</evidence>
<dbReference type="eggNOG" id="COG1010">
    <property type="taxonomic scope" value="Bacteria"/>
</dbReference>
<keyword evidence="2" id="KW-0169">Cobalamin biosynthesis</keyword>
<dbReference type="Proteomes" id="UP000002420">
    <property type="component" value="Plasmid pGLOV01"/>
</dbReference>
<keyword evidence="7" id="KW-0614">Plasmid</keyword>
<dbReference type="UniPathway" id="UPA00148"/>
<evidence type="ECO:0000313" key="7">
    <source>
        <dbReference type="EMBL" id="ACD97348.1"/>
    </source>
</evidence>
<dbReference type="InterPro" id="IPR014777">
    <property type="entry name" value="4pyrrole_Mease_sub1"/>
</dbReference>
<accession>B3EBR6</accession>
<dbReference type="PANTHER" id="PTHR47036">
    <property type="entry name" value="COBALT-FACTOR III C(17)-METHYLTRANSFERASE-RELATED"/>
    <property type="match status" value="1"/>
</dbReference>
<dbReference type="EMBL" id="CP001090">
    <property type="protein sequence ID" value="ACD97348.1"/>
    <property type="molecule type" value="Genomic_DNA"/>
</dbReference>
<keyword evidence="5" id="KW-0949">S-adenosyl-L-methionine</keyword>
<dbReference type="SUPFAM" id="SSF53790">
    <property type="entry name" value="Tetrapyrrole methylase"/>
    <property type="match status" value="1"/>
</dbReference>
<dbReference type="Gene3D" id="3.40.1010.10">
    <property type="entry name" value="Cobalt-precorrin-4 Transmethylase, Domain 1"/>
    <property type="match status" value="1"/>
</dbReference>
<dbReference type="Gene3D" id="3.30.950.10">
    <property type="entry name" value="Methyltransferase, Cobalt-precorrin-4 Transmethylase, Domain 2"/>
    <property type="match status" value="1"/>
</dbReference>
<organism evidence="7 8">
    <name type="scientific">Trichlorobacter lovleyi (strain ATCC BAA-1151 / DSM 17278 / SZ)</name>
    <name type="common">Geobacter lovleyi</name>
    <dbReference type="NCBI Taxonomy" id="398767"/>
    <lineage>
        <taxon>Bacteria</taxon>
        <taxon>Pseudomonadati</taxon>
        <taxon>Thermodesulfobacteriota</taxon>
        <taxon>Desulfuromonadia</taxon>
        <taxon>Geobacterales</taxon>
        <taxon>Geobacteraceae</taxon>
        <taxon>Trichlorobacter</taxon>
    </lineage>
</organism>
<dbReference type="HOGENOM" id="CLU_047948_2_0_7"/>